<keyword evidence="4" id="KW-1185">Reference proteome</keyword>
<evidence type="ECO:0000313" key="3">
    <source>
        <dbReference type="EMBL" id="MDM7856266.1"/>
    </source>
</evidence>
<dbReference type="CDD" id="cd03801">
    <property type="entry name" value="GT4_PimA-like"/>
    <property type="match status" value="1"/>
</dbReference>
<comment type="caution">
    <text evidence="3">The sequence shown here is derived from an EMBL/GenBank/DDBJ whole genome shotgun (WGS) entry which is preliminary data.</text>
</comment>
<evidence type="ECO:0000259" key="2">
    <source>
        <dbReference type="Pfam" id="PF00534"/>
    </source>
</evidence>
<keyword evidence="3" id="KW-0328">Glycosyltransferase</keyword>
<proteinExistence type="predicted"/>
<name>A0ABT7SJA7_9CELL</name>
<sequence length="351" mass="36229">MTVHVIVPDAYDDPLRPSGGNVYDRRLAEALTDLGWTVRVHPVTGPWPDAGPRGRRALAAVLGAVPAGDAAIVDGLVGSAVPDAVLPHTGRARLVLLVHLPLGVADARPDTRARERAALSGCAVVVTSRWAARWLDAHYALPPGAVTVAEPGVDAAEPAAGTASGRRLLCVGAVTPVKGHDVLGEALAAVRDLDWDCTWAGSTAIDPDFAADVLAAARRRGIGDRLRAVGPLSGARLDAAYARADLLVLPSRAETYGMVVTEALARGVPVVASDVGGVRESLGSTDAGVPGVLVTRADPVALAGALREWLSDGGWRRELRRRAATRRTALAPWSATAERVAAALAATGAEP</sequence>
<dbReference type="Proteomes" id="UP001529338">
    <property type="component" value="Unassembled WGS sequence"/>
</dbReference>
<dbReference type="GO" id="GO:0016757">
    <property type="term" value="F:glycosyltransferase activity"/>
    <property type="evidence" value="ECO:0007669"/>
    <property type="project" value="UniProtKB-KW"/>
</dbReference>
<gene>
    <name evidence="3" type="ORF">QRT04_15110</name>
</gene>
<dbReference type="EMBL" id="JAUCGQ010000003">
    <property type="protein sequence ID" value="MDM7856266.1"/>
    <property type="molecule type" value="Genomic_DNA"/>
</dbReference>
<accession>A0ABT7SJA7</accession>
<dbReference type="RefSeq" id="WP_289456397.1">
    <property type="nucleotide sequence ID" value="NZ_JAUCGQ010000003.1"/>
</dbReference>
<feature type="domain" description="Glycosyl transferase family 1" evidence="2">
    <location>
        <begin position="167"/>
        <end position="323"/>
    </location>
</feature>
<dbReference type="PANTHER" id="PTHR46401:SF2">
    <property type="entry name" value="GLYCOSYLTRANSFERASE WBBK-RELATED"/>
    <property type="match status" value="1"/>
</dbReference>
<dbReference type="SUPFAM" id="SSF53756">
    <property type="entry name" value="UDP-Glycosyltransferase/glycogen phosphorylase"/>
    <property type="match status" value="1"/>
</dbReference>
<dbReference type="Pfam" id="PF00534">
    <property type="entry name" value="Glycos_transf_1"/>
    <property type="match status" value="1"/>
</dbReference>
<dbReference type="Gene3D" id="3.40.50.2000">
    <property type="entry name" value="Glycogen Phosphorylase B"/>
    <property type="match status" value="1"/>
</dbReference>
<organism evidence="3 4">
    <name type="scientific">Cellulomonas alba</name>
    <dbReference type="NCBI Taxonomy" id="3053467"/>
    <lineage>
        <taxon>Bacteria</taxon>
        <taxon>Bacillati</taxon>
        <taxon>Actinomycetota</taxon>
        <taxon>Actinomycetes</taxon>
        <taxon>Micrococcales</taxon>
        <taxon>Cellulomonadaceae</taxon>
        <taxon>Cellulomonas</taxon>
    </lineage>
</organism>
<keyword evidence="1 3" id="KW-0808">Transferase</keyword>
<dbReference type="InterPro" id="IPR001296">
    <property type="entry name" value="Glyco_trans_1"/>
</dbReference>
<protein>
    <submittedName>
        <fullName evidence="3">Glycosyltransferase family 4 protein</fullName>
        <ecNumber evidence="3">2.4.-.-</ecNumber>
    </submittedName>
</protein>
<reference evidence="3 4" key="1">
    <citation type="submission" date="2023-06" db="EMBL/GenBank/DDBJ databases">
        <title>Cellulomonas sp. MW4 Whole genome sequence.</title>
        <authorList>
            <person name="Park S."/>
        </authorList>
    </citation>
    <scope>NUCLEOTIDE SEQUENCE [LARGE SCALE GENOMIC DNA]</scope>
    <source>
        <strain evidence="3 4">MW4</strain>
    </source>
</reference>
<dbReference type="EC" id="2.4.-.-" evidence="3"/>
<evidence type="ECO:0000313" key="4">
    <source>
        <dbReference type="Proteomes" id="UP001529338"/>
    </source>
</evidence>
<evidence type="ECO:0000256" key="1">
    <source>
        <dbReference type="ARBA" id="ARBA00022679"/>
    </source>
</evidence>
<dbReference type="PANTHER" id="PTHR46401">
    <property type="entry name" value="GLYCOSYLTRANSFERASE WBBK-RELATED"/>
    <property type="match status" value="1"/>
</dbReference>